<proteinExistence type="predicted"/>
<organism evidence="8 9">
    <name type="scientific">Linnemannia gamsii</name>
    <dbReference type="NCBI Taxonomy" id="64522"/>
    <lineage>
        <taxon>Eukaryota</taxon>
        <taxon>Fungi</taxon>
        <taxon>Fungi incertae sedis</taxon>
        <taxon>Mucoromycota</taxon>
        <taxon>Mortierellomycotina</taxon>
        <taxon>Mortierellomycetes</taxon>
        <taxon>Mortierellales</taxon>
        <taxon>Mortierellaceae</taxon>
        <taxon>Linnemannia</taxon>
    </lineage>
</organism>
<feature type="domain" description="G-protein coupled receptors family 2 profile 2" evidence="7">
    <location>
        <begin position="216"/>
        <end position="401"/>
    </location>
</feature>
<dbReference type="Pfam" id="PF00002">
    <property type="entry name" value="7tm_2"/>
    <property type="match status" value="1"/>
</dbReference>
<feature type="transmembrane region" description="Helical" evidence="5">
    <location>
        <begin position="502"/>
        <end position="524"/>
    </location>
</feature>
<dbReference type="Gene3D" id="1.10.2000.10">
    <property type="entry name" value="Frizzled cysteine-rich domain"/>
    <property type="match status" value="1"/>
</dbReference>
<feature type="signal peptide" evidence="6">
    <location>
        <begin position="1"/>
        <end position="24"/>
    </location>
</feature>
<name>A0ABQ7JK22_9FUNG</name>
<comment type="caution">
    <text evidence="8">The sequence shown here is derived from an EMBL/GenBank/DDBJ whole genome shotgun (WGS) entry which is preliminary data.</text>
</comment>
<keyword evidence="4 5" id="KW-0472">Membrane</keyword>
<dbReference type="PANTHER" id="PTHR31787">
    <property type="entry name" value="G-PROTEIN-COUPLED RECEPTOR GPCR FAMILY PROTEIN"/>
    <property type="match status" value="1"/>
</dbReference>
<dbReference type="PROSITE" id="PS50261">
    <property type="entry name" value="G_PROTEIN_RECEP_F2_4"/>
    <property type="match status" value="1"/>
</dbReference>
<dbReference type="InterPro" id="IPR000832">
    <property type="entry name" value="GPCR_2_secretin-like"/>
</dbReference>
<evidence type="ECO:0000256" key="3">
    <source>
        <dbReference type="ARBA" id="ARBA00022989"/>
    </source>
</evidence>
<feature type="transmembrane region" description="Helical" evidence="5">
    <location>
        <begin position="333"/>
        <end position="354"/>
    </location>
</feature>
<evidence type="ECO:0000256" key="2">
    <source>
        <dbReference type="ARBA" id="ARBA00022692"/>
    </source>
</evidence>
<feature type="transmembrane region" description="Helical" evidence="5">
    <location>
        <begin position="222"/>
        <end position="241"/>
    </location>
</feature>
<feature type="transmembrane region" description="Helical" evidence="5">
    <location>
        <begin position="437"/>
        <end position="458"/>
    </location>
</feature>
<feature type="transmembrane region" description="Helical" evidence="5">
    <location>
        <begin position="374"/>
        <end position="396"/>
    </location>
</feature>
<reference evidence="8 9" key="1">
    <citation type="journal article" date="2020" name="Fungal Divers.">
        <title>Resolving the Mortierellaceae phylogeny through synthesis of multi-gene phylogenetics and phylogenomics.</title>
        <authorList>
            <person name="Vandepol N."/>
            <person name="Liber J."/>
            <person name="Desiro A."/>
            <person name="Na H."/>
            <person name="Kennedy M."/>
            <person name="Barry K."/>
            <person name="Grigoriev I.V."/>
            <person name="Miller A.N."/>
            <person name="O'Donnell K."/>
            <person name="Stajich J.E."/>
            <person name="Bonito G."/>
        </authorList>
    </citation>
    <scope>NUCLEOTIDE SEQUENCE [LARGE SCALE GENOMIC DNA]</scope>
    <source>
        <strain evidence="8 9">AD045</strain>
    </source>
</reference>
<keyword evidence="9" id="KW-1185">Reference proteome</keyword>
<protein>
    <recommendedName>
        <fullName evidence="7">G-protein coupled receptors family 2 profile 2 domain-containing protein</fullName>
    </recommendedName>
</protein>
<evidence type="ECO:0000313" key="9">
    <source>
        <dbReference type="Proteomes" id="UP001194696"/>
    </source>
</evidence>
<dbReference type="Proteomes" id="UP001194696">
    <property type="component" value="Unassembled WGS sequence"/>
</dbReference>
<evidence type="ECO:0000259" key="7">
    <source>
        <dbReference type="PROSITE" id="PS50261"/>
    </source>
</evidence>
<dbReference type="InterPro" id="IPR050949">
    <property type="entry name" value="GPCR_Fz/Smo-like"/>
</dbReference>
<dbReference type="EMBL" id="JAAAIM010001558">
    <property type="protein sequence ID" value="KAG0277530.1"/>
    <property type="molecule type" value="Genomic_DNA"/>
</dbReference>
<evidence type="ECO:0000256" key="4">
    <source>
        <dbReference type="ARBA" id="ARBA00023136"/>
    </source>
</evidence>
<dbReference type="InterPro" id="IPR017981">
    <property type="entry name" value="GPCR_2-like_7TM"/>
</dbReference>
<gene>
    <name evidence="8" type="ORF">BGZ96_002830</name>
</gene>
<feature type="transmembrane region" description="Helical" evidence="5">
    <location>
        <begin position="250"/>
        <end position="271"/>
    </location>
</feature>
<dbReference type="InterPro" id="IPR036790">
    <property type="entry name" value="Frizzled_dom_sf"/>
</dbReference>
<evidence type="ECO:0000256" key="6">
    <source>
        <dbReference type="SAM" id="SignalP"/>
    </source>
</evidence>
<keyword evidence="3 5" id="KW-1133">Transmembrane helix</keyword>
<feature type="chain" id="PRO_5046891890" description="G-protein coupled receptors family 2 profile 2 domain-containing protein" evidence="6">
    <location>
        <begin position="25"/>
        <end position="559"/>
    </location>
</feature>
<evidence type="ECO:0000313" key="8">
    <source>
        <dbReference type="EMBL" id="KAG0277530.1"/>
    </source>
</evidence>
<keyword evidence="2 5" id="KW-0812">Transmembrane</keyword>
<evidence type="ECO:0000256" key="5">
    <source>
        <dbReference type="SAM" id="Phobius"/>
    </source>
</evidence>
<dbReference type="PANTHER" id="PTHR31787:SF3">
    <property type="entry name" value="FRIZZLED AND SMOOTHENED-LIKE PROTEIN H"/>
    <property type="match status" value="1"/>
</dbReference>
<keyword evidence="6" id="KW-0732">Signal</keyword>
<feature type="transmembrane region" description="Helical" evidence="5">
    <location>
        <begin position="298"/>
        <end position="321"/>
    </location>
</feature>
<accession>A0ABQ7JK22</accession>
<evidence type="ECO:0000256" key="1">
    <source>
        <dbReference type="ARBA" id="ARBA00004141"/>
    </source>
</evidence>
<dbReference type="Gene3D" id="1.20.1070.10">
    <property type="entry name" value="Rhodopsin 7-helix transmembrane proteins"/>
    <property type="match status" value="1"/>
</dbReference>
<sequence>MTRLFTKVSALATLAIGLLSTAEAVGSAVNYNGTLCKNYVNYDFWVPSSNITVAAIEAQLVGQGLTAEVIAKIPPSCSGPFIEYVCSSSFPRIVPTTPGTADVQFACKSTCQAVVINCAAILQQFGKPELLPDCNGVIPSTVKTAPPGILFQPDGVCNALKPLTSNSTGPSTGFHCPPPFIPVKPGMPPSPTCSADCCVPCPAQYHLYREGDLEKGFRMTNIMRAVSMVFSFILMVSYLCLPDKRSHPSALILLFAICVFLFSVVVIFPLIDTNAMQCVDEYTPSTQQNNVKCAIQGAMLIFASVGTCAWCSALIVNLHLHTVWNSAWLAKKYWLLHSICWGFAIAVTAVALGTGQVRWEFATLCLISQEKSSIIFFYPMAAMIFPAFLVHIATFFHIARISAQAGADSETMSRSTLSASAAAVISHRRHVMMAIKIQWRAAVMAVAALLSVTFYWLFYFLQLSKINPTELAPHVEKFAGCLGLGKAHDVCADELAPHLPPYGLMIAAEFLVSSIGTVIFIVFFKMALVREWGDWFSSIGYLCTGKRRQKQEQDQFFVI</sequence>
<dbReference type="SUPFAM" id="SSF63501">
    <property type="entry name" value="Frizzled cysteine-rich domain"/>
    <property type="match status" value="1"/>
</dbReference>
<comment type="subcellular location">
    <subcellularLocation>
        <location evidence="1">Membrane</location>
        <topology evidence="1">Multi-pass membrane protein</topology>
    </subcellularLocation>
</comment>